<feature type="signal peptide" evidence="1">
    <location>
        <begin position="1"/>
        <end position="17"/>
    </location>
</feature>
<protein>
    <recommendedName>
        <fullName evidence="4">Secreted protein</fullName>
    </recommendedName>
</protein>
<dbReference type="Ensembl" id="ENSSCAT00000019324.1">
    <property type="protein sequence ID" value="ENSSCAP00000017255.1"/>
    <property type="gene ID" value="ENSSCAG00000012541.1"/>
</dbReference>
<evidence type="ECO:0000313" key="3">
    <source>
        <dbReference type="Proteomes" id="UP000694409"/>
    </source>
</evidence>
<accession>A0A8C9NHD0</accession>
<sequence>MEYTVIFCLVLLNLCCAAHLSNFSSEAAAVMRKALGSCCLAGATLVCSSWKMMAAHHKGGWKRCINCESQIVLLDLAFSFKRIRRARYFTRCPGISSSFTV</sequence>
<keyword evidence="3" id="KW-1185">Reference proteome</keyword>
<proteinExistence type="predicted"/>
<dbReference type="Proteomes" id="UP000694409">
    <property type="component" value="Unassembled WGS sequence"/>
</dbReference>
<organism evidence="2 3">
    <name type="scientific">Serinus canaria</name>
    <name type="common">Island canary</name>
    <name type="synonym">Fringilla canaria</name>
    <dbReference type="NCBI Taxonomy" id="9135"/>
    <lineage>
        <taxon>Eukaryota</taxon>
        <taxon>Metazoa</taxon>
        <taxon>Chordata</taxon>
        <taxon>Craniata</taxon>
        <taxon>Vertebrata</taxon>
        <taxon>Euteleostomi</taxon>
        <taxon>Archelosauria</taxon>
        <taxon>Archosauria</taxon>
        <taxon>Dinosauria</taxon>
        <taxon>Saurischia</taxon>
        <taxon>Theropoda</taxon>
        <taxon>Coelurosauria</taxon>
        <taxon>Aves</taxon>
        <taxon>Neognathae</taxon>
        <taxon>Neoaves</taxon>
        <taxon>Telluraves</taxon>
        <taxon>Australaves</taxon>
        <taxon>Passeriformes</taxon>
        <taxon>Passeroidea</taxon>
        <taxon>Fringillidae</taxon>
        <taxon>Carduelinae</taxon>
        <taxon>Serinus</taxon>
    </lineage>
</organism>
<dbReference type="AlphaFoldDB" id="A0A8C9NHD0"/>
<name>A0A8C9NHD0_SERCA</name>
<evidence type="ECO:0008006" key="4">
    <source>
        <dbReference type="Google" id="ProtNLM"/>
    </source>
</evidence>
<reference evidence="2" key="2">
    <citation type="submission" date="2025-09" db="UniProtKB">
        <authorList>
            <consortium name="Ensembl"/>
        </authorList>
    </citation>
    <scope>IDENTIFICATION</scope>
</reference>
<keyword evidence="1" id="KW-0732">Signal</keyword>
<feature type="chain" id="PRO_5034460737" description="Secreted protein" evidence="1">
    <location>
        <begin position="18"/>
        <end position="101"/>
    </location>
</feature>
<reference evidence="2" key="1">
    <citation type="submission" date="2025-08" db="UniProtKB">
        <authorList>
            <consortium name="Ensembl"/>
        </authorList>
    </citation>
    <scope>IDENTIFICATION</scope>
</reference>
<evidence type="ECO:0000313" key="2">
    <source>
        <dbReference type="Ensembl" id="ENSSCAP00000017255.1"/>
    </source>
</evidence>
<evidence type="ECO:0000256" key="1">
    <source>
        <dbReference type="SAM" id="SignalP"/>
    </source>
</evidence>